<dbReference type="PROSITE" id="PS51918">
    <property type="entry name" value="RADICAL_SAM"/>
    <property type="match status" value="1"/>
</dbReference>
<dbReference type="Proteomes" id="UP001196565">
    <property type="component" value="Unassembled WGS sequence"/>
</dbReference>
<keyword evidence="9" id="KW-1185">Reference proteome</keyword>
<proteinExistence type="predicted"/>
<gene>
    <name evidence="8" type="ORF">KPL78_03875</name>
</gene>
<dbReference type="InterPro" id="IPR051198">
    <property type="entry name" value="BchE-like"/>
</dbReference>
<evidence type="ECO:0000256" key="3">
    <source>
        <dbReference type="ARBA" id="ARBA00022723"/>
    </source>
</evidence>
<dbReference type="SFLD" id="SFLDS00029">
    <property type="entry name" value="Radical_SAM"/>
    <property type="match status" value="1"/>
</dbReference>
<sequence>MATRVYLGDLRYNTGGVLANDCMPLGVAYMKAVMDRDNADTVSRLFVYPDRLMQALRDDPPDVLMLSNYVWNEALSRAFFRLAKQANPNVLTVMGGPNIPIEPDRQIAYVDQYPEIDVYITGEADFAAAQLVSVFQDCGLDHKVWGKRGMESTIWRNPEGQLVRSATKPRHREVNEIPSPWLTGIQDEFFDGRLAPMIETNRGCPFTCTFCAQGTSWYTKVHNFDVERMKEEIHYIARRIKERSPKMGTLRIADSNYGMFERDIDISGYIGQMQRDYGWPTFIDATTGKNRPERIIKSVEQVSGALVLYQAVQSLDENVLRKIKRDTIKLDAYKALEVHMRGRGLKSISDLILGLPGESLETHLHGLTTLLDSNIDQMHNFQAMMLKGSEMEKLESRETFKFDTRFRVLPRNFGVFEDRKVFDVEEIIVATDTLPFEDYITCRKYHLISSVFWNDGWFAHVVAFCRAHGITNAEWWKAMLPALEEGDETVRGFLDAFVGETKGELFPTRDACIDFYAQEENFQKLGRGDIGDNLMYRYRAIASFFIWDAVCDAAMKASRALLDAKGVPATIPDFDRFWADFHSFIRLIHATGLTEEEILAPTEAVLHYDFPAWIASGDWTGPAAFRLEEPQLYRFELTEEGEREMRMSLATWTTHIRGLSKLVTRIRVESQVRQCLPADGSAGMTRRAGVIAAE</sequence>
<dbReference type="Pfam" id="PF02310">
    <property type="entry name" value="B12-binding"/>
    <property type="match status" value="1"/>
</dbReference>
<dbReference type="InterPro" id="IPR006638">
    <property type="entry name" value="Elp3/MiaA/NifB-like_rSAM"/>
</dbReference>
<reference evidence="8 9" key="1">
    <citation type="submission" date="2021-07" db="EMBL/GenBank/DDBJ databases">
        <authorList>
            <person name="So Y."/>
        </authorList>
    </citation>
    <scope>NUCLEOTIDE SEQUENCE [LARGE SCALE GENOMIC DNA]</scope>
    <source>
        <strain evidence="8 9">HJA6</strain>
    </source>
</reference>
<dbReference type="InterPro" id="IPR007197">
    <property type="entry name" value="rSAM"/>
</dbReference>
<accession>A0ABS7A403</accession>
<comment type="cofactor">
    <cofactor evidence="1">
        <name>[4Fe-4S] cluster</name>
        <dbReference type="ChEBI" id="CHEBI:49883"/>
    </cofactor>
</comment>
<dbReference type="InterPro" id="IPR023404">
    <property type="entry name" value="rSAM_horseshoe"/>
</dbReference>
<protein>
    <submittedName>
        <fullName evidence="8">Cobalamin-dependent protein</fullName>
    </submittedName>
</protein>
<keyword evidence="3" id="KW-0479">Metal-binding</keyword>
<evidence type="ECO:0000313" key="9">
    <source>
        <dbReference type="Proteomes" id="UP001196565"/>
    </source>
</evidence>
<dbReference type="PANTHER" id="PTHR43409">
    <property type="entry name" value="ANAEROBIC MAGNESIUM-PROTOPORPHYRIN IX MONOMETHYL ESTER CYCLASE-RELATED"/>
    <property type="match status" value="1"/>
</dbReference>
<dbReference type="PANTHER" id="PTHR43409:SF16">
    <property type="entry name" value="SLR0320 PROTEIN"/>
    <property type="match status" value="1"/>
</dbReference>
<keyword evidence="4" id="KW-0408">Iron</keyword>
<dbReference type="SFLD" id="SFLDG01082">
    <property type="entry name" value="B12-binding_domain_containing"/>
    <property type="match status" value="1"/>
</dbReference>
<evidence type="ECO:0000313" key="8">
    <source>
        <dbReference type="EMBL" id="MBW6396970.1"/>
    </source>
</evidence>
<dbReference type="PROSITE" id="PS51332">
    <property type="entry name" value="B12_BINDING"/>
    <property type="match status" value="1"/>
</dbReference>
<evidence type="ECO:0000259" key="7">
    <source>
        <dbReference type="PROSITE" id="PS51918"/>
    </source>
</evidence>
<evidence type="ECO:0000256" key="2">
    <source>
        <dbReference type="ARBA" id="ARBA00022691"/>
    </source>
</evidence>
<keyword evidence="5" id="KW-0411">Iron-sulfur</keyword>
<name>A0ABS7A403_9PROT</name>
<evidence type="ECO:0000256" key="5">
    <source>
        <dbReference type="ARBA" id="ARBA00023014"/>
    </source>
</evidence>
<dbReference type="Gene3D" id="3.80.30.20">
    <property type="entry name" value="tm_1862 like domain"/>
    <property type="match status" value="1"/>
</dbReference>
<dbReference type="Pfam" id="PF04055">
    <property type="entry name" value="Radical_SAM"/>
    <property type="match status" value="1"/>
</dbReference>
<comment type="caution">
    <text evidence="8">The sequence shown here is derived from an EMBL/GenBank/DDBJ whole genome shotgun (WGS) entry which is preliminary data.</text>
</comment>
<evidence type="ECO:0000259" key="6">
    <source>
        <dbReference type="PROSITE" id="PS51332"/>
    </source>
</evidence>
<dbReference type="RefSeq" id="WP_219761558.1">
    <property type="nucleotide sequence ID" value="NZ_JAHYBZ010000001.1"/>
</dbReference>
<evidence type="ECO:0000256" key="4">
    <source>
        <dbReference type="ARBA" id="ARBA00023004"/>
    </source>
</evidence>
<dbReference type="SUPFAM" id="SSF102114">
    <property type="entry name" value="Radical SAM enzymes"/>
    <property type="match status" value="1"/>
</dbReference>
<dbReference type="EMBL" id="JAHYBZ010000001">
    <property type="protein sequence ID" value="MBW6396970.1"/>
    <property type="molecule type" value="Genomic_DNA"/>
</dbReference>
<keyword evidence="2" id="KW-0949">S-adenosyl-L-methionine</keyword>
<organism evidence="8 9">
    <name type="scientific">Roseomonas alba</name>
    <dbReference type="NCBI Taxonomy" id="2846776"/>
    <lineage>
        <taxon>Bacteria</taxon>
        <taxon>Pseudomonadati</taxon>
        <taxon>Pseudomonadota</taxon>
        <taxon>Alphaproteobacteria</taxon>
        <taxon>Acetobacterales</taxon>
        <taxon>Roseomonadaceae</taxon>
        <taxon>Roseomonas</taxon>
    </lineage>
</organism>
<feature type="domain" description="Radical SAM core" evidence="7">
    <location>
        <begin position="190"/>
        <end position="420"/>
    </location>
</feature>
<feature type="domain" description="B12-binding" evidence="6">
    <location>
        <begin position="10"/>
        <end position="142"/>
    </location>
</feature>
<dbReference type="InterPro" id="IPR006158">
    <property type="entry name" value="Cobalamin-bd"/>
</dbReference>
<evidence type="ECO:0000256" key="1">
    <source>
        <dbReference type="ARBA" id="ARBA00001966"/>
    </source>
</evidence>
<dbReference type="SMART" id="SM00729">
    <property type="entry name" value="Elp3"/>
    <property type="match status" value="1"/>
</dbReference>
<dbReference type="InterPro" id="IPR058240">
    <property type="entry name" value="rSAM_sf"/>
</dbReference>
<dbReference type="Gene3D" id="3.40.50.280">
    <property type="entry name" value="Cobalamin-binding domain"/>
    <property type="match status" value="1"/>
</dbReference>